<dbReference type="STRING" id="1891671.SAMN06295885_2313"/>
<comment type="subcellular location">
    <subcellularLocation>
        <location evidence="1">Cell membrane</location>
        <topology evidence="1">Lipid-anchor</topology>
    </subcellularLocation>
</comment>
<dbReference type="Proteomes" id="UP000193711">
    <property type="component" value="Unassembled WGS sequence"/>
</dbReference>
<dbReference type="GO" id="GO:0042597">
    <property type="term" value="C:periplasmic space"/>
    <property type="evidence" value="ECO:0007669"/>
    <property type="project" value="UniProtKB-ARBA"/>
</dbReference>
<feature type="domain" description="Solute-binding protein family 5" evidence="6">
    <location>
        <begin position="81"/>
        <end position="407"/>
    </location>
</feature>
<evidence type="ECO:0000256" key="1">
    <source>
        <dbReference type="ARBA" id="ARBA00004193"/>
    </source>
</evidence>
<evidence type="ECO:0000313" key="8">
    <source>
        <dbReference type="Proteomes" id="UP000193711"/>
    </source>
</evidence>
<dbReference type="OrthoDB" id="3225986at2"/>
<dbReference type="InterPro" id="IPR030678">
    <property type="entry name" value="Peptide/Ni-bd"/>
</dbReference>
<dbReference type="InterPro" id="IPR023765">
    <property type="entry name" value="SBP_5_CS"/>
</dbReference>
<evidence type="ECO:0000256" key="5">
    <source>
        <dbReference type="SAM" id="SignalP"/>
    </source>
</evidence>
<dbReference type="GO" id="GO:0015833">
    <property type="term" value="P:peptide transport"/>
    <property type="evidence" value="ECO:0007669"/>
    <property type="project" value="TreeGrafter"/>
</dbReference>
<feature type="chain" id="PRO_5038816658" evidence="5">
    <location>
        <begin position="27"/>
        <end position="505"/>
    </location>
</feature>
<dbReference type="PANTHER" id="PTHR30290">
    <property type="entry name" value="PERIPLASMIC BINDING COMPONENT OF ABC TRANSPORTER"/>
    <property type="match status" value="1"/>
</dbReference>
<dbReference type="PANTHER" id="PTHR30290:SF10">
    <property type="entry name" value="PERIPLASMIC OLIGOPEPTIDE-BINDING PROTEIN-RELATED"/>
    <property type="match status" value="1"/>
</dbReference>
<dbReference type="RefSeq" id="WP_085476739.1">
    <property type="nucleotide sequence ID" value="NZ_FXBM01000002.1"/>
</dbReference>
<dbReference type="Gene3D" id="3.40.190.10">
    <property type="entry name" value="Periplasmic binding protein-like II"/>
    <property type="match status" value="1"/>
</dbReference>
<sequence length="505" mass="54946">MRSTRRRAAMALALPTAAVLALSACAPGGGTTASSGGDDTLTLGMTADIPGLSVLIQPSYQGWFADAAWDALLICDEFGKPSAQLAEEWEYNDDQSSATLKLREGVKFSDGTDFDAADVEASLTAVGEVNARFEGLTFDSPDANTITITFPQPIPTLDLIMCEANITSSEAIEGGNLDNEVVGSGPYLYQPGDSTVGSTYTLTQNPDYWDSETYPYDRLVLKVFTNETAALNALKTDQINGTLVSAATVDEAKTSGQDIVTLRGVTTRLLLTDHNGEKIPALGDVRVRQAMNMVFDRDSIAEQLYRGYADPAYQIFRPGSDAYLEDLTTDPYPYDVEKAKALMAEAGYADGFTLQIPFLEGQNHDLLFPYITAQLAELNITVEQANLSGPDAITNLLSGDYPVPLWQLGNYGESLQDIKDYVLPDGIWNVSHQTDSTIDGLWQQILTGTPEERVAAEQEINQYIIDQAWFVPMAYPDGFYAHSPSVEVPTVSDFSALHPLLRDFQ</sequence>
<evidence type="ECO:0000256" key="2">
    <source>
        <dbReference type="ARBA" id="ARBA00005695"/>
    </source>
</evidence>
<dbReference type="InterPro" id="IPR000914">
    <property type="entry name" value="SBP_5_dom"/>
</dbReference>
<evidence type="ECO:0000256" key="3">
    <source>
        <dbReference type="ARBA" id="ARBA00022448"/>
    </source>
</evidence>
<dbReference type="InterPro" id="IPR039424">
    <property type="entry name" value="SBP_5"/>
</dbReference>
<reference evidence="8" key="1">
    <citation type="submission" date="2017-04" db="EMBL/GenBank/DDBJ databases">
        <authorList>
            <person name="Varghese N."/>
            <person name="Submissions S."/>
        </authorList>
    </citation>
    <scope>NUCLEOTIDE SEQUENCE [LARGE SCALE GENOMIC DNA]</scope>
    <source>
        <strain evidence="8">VKM Ac-2121</strain>
    </source>
</reference>
<evidence type="ECO:0000259" key="6">
    <source>
        <dbReference type="Pfam" id="PF00496"/>
    </source>
</evidence>
<dbReference type="PROSITE" id="PS51257">
    <property type="entry name" value="PROKAR_LIPOPROTEIN"/>
    <property type="match status" value="1"/>
</dbReference>
<keyword evidence="4 5" id="KW-0732">Signal</keyword>
<dbReference type="AlphaFoldDB" id="A0A1X7P224"/>
<dbReference type="EMBL" id="FXBM01000002">
    <property type="protein sequence ID" value="SMH44180.1"/>
    <property type="molecule type" value="Genomic_DNA"/>
</dbReference>
<gene>
    <name evidence="7" type="ORF">SAMN06295885_2313</name>
</gene>
<evidence type="ECO:0000256" key="4">
    <source>
        <dbReference type="ARBA" id="ARBA00022729"/>
    </source>
</evidence>
<comment type="similarity">
    <text evidence="2">Belongs to the bacterial solute-binding protein 5 family.</text>
</comment>
<organism evidence="7 8">
    <name type="scientific">Rathayibacter oskolensis</name>
    <dbReference type="NCBI Taxonomy" id="1891671"/>
    <lineage>
        <taxon>Bacteria</taxon>
        <taxon>Bacillati</taxon>
        <taxon>Actinomycetota</taxon>
        <taxon>Actinomycetes</taxon>
        <taxon>Micrococcales</taxon>
        <taxon>Microbacteriaceae</taxon>
        <taxon>Rathayibacter</taxon>
    </lineage>
</organism>
<accession>A0A1X7P224</accession>
<dbReference type="PROSITE" id="PS01040">
    <property type="entry name" value="SBP_BACTERIAL_5"/>
    <property type="match status" value="1"/>
</dbReference>
<dbReference type="Gene3D" id="3.10.105.10">
    <property type="entry name" value="Dipeptide-binding Protein, Domain 3"/>
    <property type="match status" value="1"/>
</dbReference>
<dbReference type="GO" id="GO:0043190">
    <property type="term" value="C:ATP-binding cassette (ABC) transporter complex"/>
    <property type="evidence" value="ECO:0007669"/>
    <property type="project" value="InterPro"/>
</dbReference>
<dbReference type="GO" id="GO:1904680">
    <property type="term" value="F:peptide transmembrane transporter activity"/>
    <property type="evidence" value="ECO:0007669"/>
    <property type="project" value="TreeGrafter"/>
</dbReference>
<keyword evidence="3" id="KW-0813">Transport</keyword>
<keyword evidence="8" id="KW-1185">Reference proteome</keyword>
<dbReference type="SUPFAM" id="SSF53850">
    <property type="entry name" value="Periplasmic binding protein-like II"/>
    <property type="match status" value="1"/>
</dbReference>
<protein>
    <submittedName>
        <fullName evidence="7">Peptide/nickel transport system substrate-binding protein</fullName>
    </submittedName>
</protein>
<proteinExistence type="inferred from homology"/>
<name>A0A1X7P224_9MICO</name>
<evidence type="ECO:0000313" key="7">
    <source>
        <dbReference type="EMBL" id="SMH44180.1"/>
    </source>
</evidence>
<dbReference type="PIRSF" id="PIRSF002741">
    <property type="entry name" value="MppA"/>
    <property type="match status" value="1"/>
</dbReference>
<feature type="signal peptide" evidence="5">
    <location>
        <begin position="1"/>
        <end position="26"/>
    </location>
</feature>
<dbReference type="Pfam" id="PF00496">
    <property type="entry name" value="SBP_bac_5"/>
    <property type="match status" value="1"/>
</dbReference>